<keyword evidence="3" id="KW-1185">Reference proteome</keyword>
<feature type="region of interest" description="Disordered" evidence="1">
    <location>
        <begin position="113"/>
        <end position="182"/>
    </location>
</feature>
<evidence type="ECO:0000313" key="2">
    <source>
        <dbReference type="EMBL" id="MBC2594941.1"/>
    </source>
</evidence>
<sequence>MAVQYPNQPGYQAPIHPTNQQRESAHSNKRERVARNPIVDENYRLNRDGELKRRHATPDSRSLSAASVGPRGGGIEGGFGANSYVKRGNPEFAAKPEDDPYYRNAFNEEQARISAQNGIDDARKRNGIEVSPQQPTDASGQVVFTAPGEGDGTEQQPTQQTATNTPASSGVKNAYGLTGTTREENIEQAKGMARTDGQPGSYYDQLMSLPTVQDARTNQAANRLQANATPSSAQPYQGGNWAMSYSKPGGYTQEVQGGMQRGPDGNMYPVERRTNVYSNSTADSQQPRNAYQILAAQTMPSATIPAVGKTVQITHGMQTGNHQTTKNQVLAGGGGPATTQNYRVPGSVRYRNSRTYKNSPRYVPPIEEPAKTYSGQNRREKRRETRRRQVIAGGG</sequence>
<feature type="compositionally biased region" description="Basic and acidic residues" evidence="1">
    <location>
        <begin position="41"/>
        <end position="51"/>
    </location>
</feature>
<dbReference type="EMBL" id="JACHVB010000035">
    <property type="protein sequence ID" value="MBC2594941.1"/>
    <property type="molecule type" value="Genomic_DNA"/>
</dbReference>
<evidence type="ECO:0000313" key="3">
    <source>
        <dbReference type="Proteomes" id="UP000546464"/>
    </source>
</evidence>
<name>A0A842HI90_9BACT</name>
<comment type="caution">
    <text evidence="2">The sequence shown here is derived from an EMBL/GenBank/DDBJ whole genome shotgun (WGS) entry which is preliminary data.</text>
</comment>
<gene>
    <name evidence="2" type="ORF">H5P28_11800</name>
</gene>
<reference evidence="2 3" key="1">
    <citation type="submission" date="2020-07" db="EMBL/GenBank/DDBJ databases">
        <authorList>
            <person name="Feng X."/>
        </authorList>
    </citation>
    <scope>NUCLEOTIDE SEQUENCE [LARGE SCALE GENOMIC DNA]</scope>
    <source>
        <strain evidence="2 3">JCM31066</strain>
    </source>
</reference>
<feature type="compositionally biased region" description="Polar residues" evidence="1">
    <location>
        <begin position="1"/>
        <end position="10"/>
    </location>
</feature>
<feature type="compositionally biased region" description="Low complexity" evidence="1">
    <location>
        <begin position="155"/>
        <end position="167"/>
    </location>
</feature>
<accession>A0A842HI90</accession>
<evidence type="ECO:0000256" key="1">
    <source>
        <dbReference type="SAM" id="MobiDB-lite"/>
    </source>
</evidence>
<organism evidence="2 3">
    <name type="scientific">Ruficoccus amylovorans</name>
    <dbReference type="NCBI Taxonomy" id="1804625"/>
    <lineage>
        <taxon>Bacteria</taxon>
        <taxon>Pseudomonadati</taxon>
        <taxon>Verrucomicrobiota</taxon>
        <taxon>Opitutia</taxon>
        <taxon>Puniceicoccales</taxon>
        <taxon>Cerasicoccaceae</taxon>
        <taxon>Ruficoccus</taxon>
    </lineage>
</organism>
<dbReference type="AlphaFoldDB" id="A0A842HI90"/>
<dbReference type="Proteomes" id="UP000546464">
    <property type="component" value="Unassembled WGS sequence"/>
</dbReference>
<dbReference type="RefSeq" id="WP_185675907.1">
    <property type="nucleotide sequence ID" value="NZ_JACHVB010000035.1"/>
</dbReference>
<protein>
    <submittedName>
        <fullName evidence="2">Uncharacterized protein</fullName>
    </submittedName>
</protein>
<feature type="compositionally biased region" description="Gly residues" evidence="1">
    <location>
        <begin position="70"/>
        <end position="80"/>
    </location>
</feature>
<feature type="region of interest" description="Disordered" evidence="1">
    <location>
        <begin position="1"/>
        <end position="99"/>
    </location>
</feature>
<feature type="compositionally biased region" description="Basic residues" evidence="1">
    <location>
        <begin position="379"/>
        <end position="389"/>
    </location>
</feature>
<feature type="compositionally biased region" description="Basic and acidic residues" evidence="1">
    <location>
        <begin position="23"/>
        <end position="34"/>
    </location>
</feature>
<proteinExistence type="predicted"/>
<feature type="region of interest" description="Disordered" evidence="1">
    <location>
        <begin position="348"/>
        <end position="395"/>
    </location>
</feature>